<dbReference type="PANTHER" id="PTHR34216:SF3">
    <property type="entry name" value="POLY-BETA-1,6-N-ACETYL-D-GLUCOSAMINE N-DEACETYLASE"/>
    <property type="match status" value="1"/>
</dbReference>
<dbReference type="InterPro" id="IPR002509">
    <property type="entry name" value="NODB_dom"/>
</dbReference>
<proteinExistence type="predicted"/>
<organism evidence="4 5">
    <name type="scientific">Fimbriimonas ginsengisoli Gsoil 348</name>
    <dbReference type="NCBI Taxonomy" id="661478"/>
    <lineage>
        <taxon>Bacteria</taxon>
        <taxon>Bacillati</taxon>
        <taxon>Armatimonadota</taxon>
        <taxon>Fimbriimonadia</taxon>
        <taxon>Fimbriimonadales</taxon>
        <taxon>Fimbriimonadaceae</taxon>
        <taxon>Fimbriimonas</taxon>
    </lineage>
</organism>
<dbReference type="KEGG" id="fgi:OP10G_3081"/>
<dbReference type="Proteomes" id="UP000027982">
    <property type="component" value="Chromosome"/>
</dbReference>
<dbReference type="CDD" id="cd10918">
    <property type="entry name" value="CE4_NodB_like_5s_6s"/>
    <property type="match status" value="1"/>
</dbReference>
<accession>A0A068NXS6</accession>
<dbReference type="RefSeq" id="WP_025229585.1">
    <property type="nucleotide sequence ID" value="NZ_CP007139.1"/>
</dbReference>
<keyword evidence="5" id="KW-1185">Reference proteome</keyword>
<feature type="domain" description="NodB homology" evidence="3">
    <location>
        <begin position="58"/>
        <end position="234"/>
    </location>
</feature>
<protein>
    <submittedName>
        <fullName evidence="4">Polysaccharide deacetylase</fullName>
    </submittedName>
</protein>
<dbReference type="OrthoDB" id="9776235at2"/>
<dbReference type="GO" id="GO:0016810">
    <property type="term" value="F:hydrolase activity, acting on carbon-nitrogen (but not peptide) bonds"/>
    <property type="evidence" value="ECO:0007669"/>
    <property type="project" value="InterPro"/>
</dbReference>
<dbReference type="PROSITE" id="PS51677">
    <property type="entry name" value="NODB"/>
    <property type="match status" value="1"/>
</dbReference>
<dbReference type="SUPFAM" id="SSF88713">
    <property type="entry name" value="Glycoside hydrolase/deacetylase"/>
    <property type="match status" value="1"/>
</dbReference>
<dbReference type="EMBL" id="CP007139">
    <property type="protein sequence ID" value="AIE86449.1"/>
    <property type="molecule type" value="Genomic_DNA"/>
</dbReference>
<dbReference type="AlphaFoldDB" id="A0A068NXS6"/>
<sequence length="234" mass="26213">MAVPILMYHKVAPVDPRSTLKGHYVSPRLFEKQMSALASRGFTAIPLNSLLTGDIAPRSFVITFDDGYENFHRYALPILVRHGFQATVFLVANAIGGTNRWDSEAGDVEERLMTLEQIRDAGKQGTQFGSHTLDHADLPAIGEAEAWRQISESREVLGGLLGTDIEAFCYPYGRKNPAVREMVVRAGYRLACSTEKGANNRETDPFALRRINIRRDTSLPVFLYKLWRDARNDG</sequence>
<evidence type="ECO:0000259" key="3">
    <source>
        <dbReference type="PROSITE" id="PS51677"/>
    </source>
</evidence>
<dbReference type="Gene3D" id="3.20.20.370">
    <property type="entry name" value="Glycoside hydrolase/deacetylase"/>
    <property type="match status" value="1"/>
</dbReference>
<keyword evidence="2" id="KW-0732">Signal</keyword>
<name>A0A068NXS6_FIMGI</name>
<dbReference type="InterPro" id="IPR051398">
    <property type="entry name" value="Polysacch_Deacetylase"/>
</dbReference>
<dbReference type="GO" id="GO:0005975">
    <property type="term" value="P:carbohydrate metabolic process"/>
    <property type="evidence" value="ECO:0007669"/>
    <property type="project" value="InterPro"/>
</dbReference>
<dbReference type="GO" id="GO:0005576">
    <property type="term" value="C:extracellular region"/>
    <property type="evidence" value="ECO:0007669"/>
    <property type="project" value="UniProtKB-SubCell"/>
</dbReference>
<dbReference type="eggNOG" id="COG0726">
    <property type="taxonomic scope" value="Bacteria"/>
</dbReference>
<reference evidence="4 5" key="1">
    <citation type="journal article" date="2014" name="PLoS ONE">
        <title>The first complete genome sequence of the class fimbriimonadia in the phylum armatimonadetes.</title>
        <authorList>
            <person name="Hu Z.Y."/>
            <person name="Wang Y.Z."/>
            <person name="Im W.T."/>
            <person name="Wang S.Y."/>
            <person name="Zhao G.P."/>
            <person name="Zheng H.J."/>
            <person name="Quan Z.X."/>
        </authorList>
    </citation>
    <scope>NUCLEOTIDE SEQUENCE [LARGE SCALE GENOMIC DNA]</scope>
    <source>
        <strain evidence="4">Gsoil 348</strain>
    </source>
</reference>
<dbReference type="Pfam" id="PF01522">
    <property type="entry name" value="Polysacc_deac_1"/>
    <property type="match status" value="1"/>
</dbReference>
<comment type="subcellular location">
    <subcellularLocation>
        <location evidence="1">Secreted</location>
    </subcellularLocation>
</comment>
<evidence type="ECO:0000256" key="1">
    <source>
        <dbReference type="ARBA" id="ARBA00004613"/>
    </source>
</evidence>
<gene>
    <name evidence="4" type="ORF">OP10G_3081</name>
</gene>
<evidence type="ECO:0000313" key="5">
    <source>
        <dbReference type="Proteomes" id="UP000027982"/>
    </source>
</evidence>
<dbReference type="PANTHER" id="PTHR34216">
    <property type="match status" value="1"/>
</dbReference>
<dbReference type="STRING" id="661478.OP10G_3081"/>
<dbReference type="InterPro" id="IPR011330">
    <property type="entry name" value="Glyco_hydro/deAcase_b/a-brl"/>
</dbReference>
<evidence type="ECO:0000256" key="2">
    <source>
        <dbReference type="ARBA" id="ARBA00022729"/>
    </source>
</evidence>
<evidence type="ECO:0000313" key="4">
    <source>
        <dbReference type="EMBL" id="AIE86449.1"/>
    </source>
</evidence>
<dbReference type="HOGENOM" id="CLU_030024_5_2_0"/>